<evidence type="ECO:0000313" key="5">
    <source>
        <dbReference type="EMBL" id="CAA9462233.1"/>
    </source>
</evidence>
<protein>
    <submittedName>
        <fullName evidence="5">3-oxoacyl-[acyl-carrier protein] reductase</fullName>
        <ecNumber evidence="5">1.1.1.100</ecNumber>
    </submittedName>
</protein>
<evidence type="ECO:0000256" key="1">
    <source>
        <dbReference type="ARBA" id="ARBA00006484"/>
    </source>
</evidence>
<dbReference type="GO" id="GO:0004316">
    <property type="term" value="F:3-oxoacyl-[acyl-carrier-protein] reductase (NADPH) activity"/>
    <property type="evidence" value="ECO:0007669"/>
    <property type="project" value="UniProtKB-EC"/>
</dbReference>
<dbReference type="NCBIfam" id="NF009466">
    <property type="entry name" value="PRK12826.1-2"/>
    <property type="match status" value="1"/>
</dbReference>
<keyword evidence="3 5" id="KW-0560">Oxidoreductase</keyword>
<evidence type="ECO:0000259" key="4">
    <source>
        <dbReference type="SMART" id="SM00822"/>
    </source>
</evidence>
<sequence length="253" mass="27079">MGRLDGRVAMVTGASRGIGEATARRFAREGARVCLTDVKLEGALSTARQLVNEGMDAFAAKMDVTSRTEVENAVGEILDRYGRLDILINNAGVTRDNLLYKMTDEDWRAVLNVNLGGAFLCTRAAQKHMVERNYGRIINVSSLSALGNQGQANYAAAKAGIQGFTKTLAIELGRYGVTVNAVAPGFIETEMTRETAARLGVDFDDFVAERVQSIPVGRAGWPEDVAAAILYLASEEAAFVNGQVLYVAGGPVD</sequence>
<dbReference type="GO" id="GO:0030497">
    <property type="term" value="P:fatty acid elongation"/>
    <property type="evidence" value="ECO:0007669"/>
    <property type="project" value="TreeGrafter"/>
</dbReference>
<keyword evidence="2" id="KW-0521">NADP</keyword>
<dbReference type="SUPFAM" id="SSF51735">
    <property type="entry name" value="NAD(P)-binding Rossmann-fold domains"/>
    <property type="match status" value="1"/>
</dbReference>
<dbReference type="InterPro" id="IPR057326">
    <property type="entry name" value="KR_dom"/>
</dbReference>
<accession>A0A6J4R7A9</accession>
<name>A0A6J4R7A9_9ACTN</name>
<dbReference type="AlphaFoldDB" id="A0A6J4R7A9"/>
<dbReference type="PRINTS" id="PR00080">
    <property type="entry name" value="SDRFAMILY"/>
</dbReference>
<reference evidence="5" key="1">
    <citation type="submission" date="2020-02" db="EMBL/GenBank/DDBJ databases">
        <authorList>
            <person name="Meier V. D."/>
        </authorList>
    </citation>
    <scope>NUCLEOTIDE SEQUENCE</scope>
    <source>
        <strain evidence="5">AVDCRST_MAG58</strain>
    </source>
</reference>
<dbReference type="PRINTS" id="PR00081">
    <property type="entry name" value="GDHRDH"/>
</dbReference>
<dbReference type="InterPro" id="IPR036291">
    <property type="entry name" value="NAD(P)-bd_dom_sf"/>
</dbReference>
<dbReference type="NCBIfam" id="NF005559">
    <property type="entry name" value="PRK07231.1"/>
    <property type="match status" value="1"/>
</dbReference>
<dbReference type="PANTHER" id="PTHR42760">
    <property type="entry name" value="SHORT-CHAIN DEHYDROGENASES/REDUCTASES FAMILY MEMBER"/>
    <property type="match status" value="1"/>
</dbReference>
<organism evidence="5">
    <name type="scientific">uncultured Rubrobacteraceae bacterium</name>
    <dbReference type="NCBI Taxonomy" id="349277"/>
    <lineage>
        <taxon>Bacteria</taxon>
        <taxon>Bacillati</taxon>
        <taxon>Actinomycetota</taxon>
        <taxon>Rubrobacteria</taxon>
        <taxon>Rubrobacterales</taxon>
        <taxon>Rubrobacteraceae</taxon>
        <taxon>environmental samples</taxon>
    </lineage>
</organism>
<dbReference type="Gene3D" id="3.40.50.720">
    <property type="entry name" value="NAD(P)-binding Rossmann-like Domain"/>
    <property type="match status" value="1"/>
</dbReference>
<dbReference type="EC" id="1.1.1.100" evidence="5"/>
<proteinExistence type="inferred from homology"/>
<dbReference type="InterPro" id="IPR020904">
    <property type="entry name" value="Sc_DH/Rdtase_CS"/>
</dbReference>
<dbReference type="PROSITE" id="PS00061">
    <property type="entry name" value="ADH_SHORT"/>
    <property type="match status" value="1"/>
</dbReference>
<dbReference type="SMART" id="SM00822">
    <property type="entry name" value="PKS_KR"/>
    <property type="match status" value="1"/>
</dbReference>
<dbReference type="Pfam" id="PF13561">
    <property type="entry name" value="adh_short_C2"/>
    <property type="match status" value="1"/>
</dbReference>
<evidence type="ECO:0000256" key="2">
    <source>
        <dbReference type="ARBA" id="ARBA00022857"/>
    </source>
</evidence>
<evidence type="ECO:0000256" key="3">
    <source>
        <dbReference type="ARBA" id="ARBA00023002"/>
    </source>
</evidence>
<comment type="similarity">
    <text evidence="1">Belongs to the short-chain dehydrogenases/reductases (SDR) family.</text>
</comment>
<dbReference type="InterPro" id="IPR002347">
    <property type="entry name" value="SDR_fam"/>
</dbReference>
<feature type="domain" description="Ketoreductase" evidence="4">
    <location>
        <begin position="7"/>
        <end position="185"/>
    </location>
</feature>
<dbReference type="EMBL" id="CADCVF010000057">
    <property type="protein sequence ID" value="CAA9462233.1"/>
    <property type="molecule type" value="Genomic_DNA"/>
</dbReference>
<dbReference type="FunFam" id="3.40.50.720:FF:000115">
    <property type="entry name" value="3-oxoacyl-[acyl-carrier-protein] reductase FabG"/>
    <property type="match status" value="1"/>
</dbReference>
<dbReference type="PANTHER" id="PTHR42760:SF40">
    <property type="entry name" value="3-OXOACYL-[ACYL-CARRIER-PROTEIN] REDUCTASE, CHLOROPLASTIC"/>
    <property type="match status" value="1"/>
</dbReference>
<gene>
    <name evidence="5" type="ORF">AVDCRST_MAG58-2840</name>
</gene>